<evidence type="ECO:0000256" key="1">
    <source>
        <dbReference type="PROSITE-ProRule" id="PRU00339"/>
    </source>
</evidence>
<dbReference type="InterPro" id="IPR011990">
    <property type="entry name" value="TPR-like_helical_dom_sf"/>
</dbReference>
<dbReference type="EMBL" id="JAKOAV010000008">
    <property type="protein sequence ID" value="MDF9407903.1"/>
    <property type="molecule type" value="Genomic_DNA"/>
</dbReference>
<reference evidence="3" key="1">
    <citation type="submission" date="2022-02" db="EMBL/GenBank/DDBJ databases">
        <authorList>
            <person name="Leng L."/>
        </authorList>
    </citation>
    <scope>NUCLEOTIDE SEQUENCE</scope>
    <source>
        <strain evidence="3">JI</strain>
    </source>
</reference>
<dbReference type="PROSITE" id="PS50005">
    <property type="entry name" value="TPR"/>
    <property type="match status" value="1"/>
</dbReference>
<evidence type="ECO:0000259" key="2">
    <source>
        <dbReference type="Pfam" id="PF05050"/>
    </source>
</evidence>
<comment type="caution">
    <text evidence="3">The sequence shown here is derived from an EMBL/GenBank/DDBJ whole genome shotgun (WGS) entry which is preliminary data.</text>
</comment>
<dbReference type="SUPFAM" id="SSF53335">
    <property type="entry name" value="S-adenosyl-L-methionine-dependent methyltransferases"/>
    <property type="match status" value="1"/>
</dbReference>
<gene>
    <name evidence="3" type="ORF">L7E55_05940</name>
</gene>
<accession>A0A9X4JVS3</accession>
<dbReference type="Pfam" id="PF00515">
    <property type="entry name" value="TPR_1"/>
    <property type="match status" value="1"/>
</dbReference>
<dbReference type="InterPro" id="IPR052514">
    <property type="entry name" value="SAM-dependent_MTase"/>
</dbReference>
<dbReference type="Pfam" id="PF05050">
    <property type="entry name" value="Methyltransf_21"/>
    <property type="match status" value="1"/>
</dbReference>
<evidence type="ECO:0000313" key="4">
    <source>
        <dbReference type="Proteomes" id="UP001154312"/>
    </source>
</evidence>
<dbReference type="InterPro" id="IPR006342">
    <property type="entry name" value="FkbM_mtfrase"/>
</dbReference>
<organism evidence="3 4">
    <name type="scientific">Pelotomaculum isophthalicicum JI</name>
    <dbReference type="NCBI Taxonomy" id="947010"/>
    <lineage>
        <taxon>Bacteria</taxon>
        <taxon>Bacillati</taxon>
        <taxon>Bacillota</taxon>
        <taxon>Clostridia</taxon>
        <taxon>Eubacteriales</taxon>
        <taxon>Desulfotomaculaceae</taxon>
        <taxon>Pelotomaculum</taxon>
    </lineage>
</organism>
<dbReference type="Proteomes" id="UP001154312">
    <property type="component" value="Unassembled WGS sequence"/>
</dbReference>
<dbReference type="Gene3D" id="3.40.50.150">
    <property type="entry name" value="Vaccinia Virus protein VP39"/>
    <property type="match status" value="1"/>
</dbReference>
<dbReference type="PANTHER" id="PTHR34203">
    <property type="entry name" value="METHYLTRANSFERASE, FKBM FAMILY PROTEIN"/>
    <property type="match status" value="1"/>
</dbReference>
<proteinExistence type="predicted"/>
<dbReference type="InterPro" id="IPR019734">
    <property type="entry name" value="TPR_rpt"/>
</dbReference>
<keyword evidence="3" id="KW-0808">Transferase</keyword>
<dbReference type="Gene3D" id="1.25.40.10">
    <property type="entry name" value="Tetratricopeptide repeat domain"/>
    <property type="match status" value="1"/>
</dbReference>
<dbReference type="InterPro" id="IPR029063">
    <property type="entry name" value="SAM-dependent_MTases_sf"/>
</dbReference>
<sequence>MHSSNINGMDMIVPKTFEGVLPVSPNRQRFDFEPYAFIGFKLSKILGGIVFDIGASYGVMTTLLARLVGEEGQVHSFEANADVIEKEKEIVMVNNLEDIVLLNNIFVGDKTDIEVEFYAIPGYKSVASTGNASIINKYPDAEKRKIQTVKIDDYCIRKNVFPDLIKIDIEGAEYIAVLGMTNLLSCKGPDIVIETHGEGIKGIGGSLNELVELLDSYGYCFLDLKTGKVVDGEIYSKEYKKKIRYILASKKIKNDEYRKHVIHVSGYEINELAERERQKSLISEARKLIDNSQFNNAELILNKIVQRDENNAEAFYLLAFCMHMNNKGSEDVIKLYNKSLEMGFNEFWIRYNRGSFYFNTGNYKDAKEDLLRALQLDPNHPGVKNILNSLEEVSKCLSSY</sequence>
<name>A0A9X4JVS3_9FIRM</name>
<feature type="repeat" description="TPR" evidence="1">
    <location>
        <begin position="347"/>
        <end position="380"/>
    </location>
</feature>
<dbReference type="SMART" id="SM00028">
    <property type="entry name" value="TPR"/>
    <property type="match status" value="1"/>
</dbReference>
<dbReference type="NCBIfam" id="TIGR01444">
    <property type="entry name" value="fkbM_fam"/>
    <property type="match status" value="1"/>
</dbReference>
<dbReference type="SUPFAM" id="SSF48452">
    <property type="entry name" value="TPR-like"/>
    <property type="match status" value="1"/>
</dbReference>
<evidence type="ECO:0000313" key="3">
    <source>
        <dbReference type="EMBL" id="MDF9407903.1"/>
    </source>
</evidence>
<dbReference type="RefSeq" id="WP_277443156.1">
    <property type="nucleotide sequence ID" value="NZ_JAKOAV010000008.1"/>
</dbReference>
<feature type="domain" description="Methyltransferase FkbM" evidence="2">
    <location>
        <begin position="52"/>
        <end position="219"/>
    </location>
</feature>
<dbReference type="GO" id="GO:0032259">
    <property type="term" value="P:methylation"/>
    <property type="evidence" value="ECO:0007669"/>
    <property type="project" value="UniProtKB-KW"/>
</dbReference>
<keyword evidence="1" id="KW-0802">TPR repeat</keyword>
<keyword evidence="4" id="KW-1185">Reference proteome</keyword>
<protein>
    <submittedName>
        <fullName evidence="3">FkbM family methyltransferase</fullName>
    </submittedName>
</protein>
<dbReference type="PANTHER" id="PTHR34203:SF15">
    <property type="entry name" value="SLL1173 PROTEIN"/>
    <property type="match status" value="1"/>
</dbReference>
<keyword evidence="3" id="KW-0489">Methyltransferase</keyword>
<dbReference type="AlphaFoldDB" id="A0A9X4JVS3"/>
<dbReference type="GO" id="GO:0008168">
    <property type="term" value="F:methyltransferase activity"/>
    <property type="evidence" value="ECO:0007669"/>
    <property type="project" value="UniProtKB-KW"/>
</dbReference>